<dbReference type="GO" id="GO:0003866">
    <property type="term" value="F:3-phosphoshikimate 1-carboxyvinyltransferase activity"/>
    <property type="evidence" value="ECO:0007669"/>
    <property type="project" value="UniProtKB-EC"/>
</dbReference>
<gene>
    <name evidence="7 9" type="primary">aroA</name>
    <name evidence="9" type="ORF">MOO45_01530</name>
</gene>
<dbReference type="SUPFAM" id="SSF55205">
    <property type="entry name" value="EPT/RTPC-like"/>
    <property type="match status" value="1"/>
</dbReference>
<dbReference type="Proteomes" id="UP000831495">
    <property type="component" value="Chromosome"/>
</dbReference>
<feature type="binding site" evidence="7">
    <location>
        <position position="26"/>
    </location>
    <ligand>
        <name>3-phosphoshikimate</name>
        <dbReference type="ChEBI" id="CHEBI:145989"/>
    </ligand>
</feature>
<comment type="caution">
    <text evidence="7">Lacks conserved residue(s) required for the propagation of feature annotation.</text>
</comment>
<comment type="similarity">
    <text evidence="2 7">Belongs to the EPSP synthase family.</text>
</comment>
<dbReference type="EC" id="2.5.1.19" evidence="7"/>
<dbReference type="PANTHER" id="PTHR21090:SF5">
    <property type="entry name" value="PENTAFUNCTIONAL AROM POLYPEPTIDE"/>
    <property type="match status" value="1"/>
</dbReference>
<dbReference type="CDD" id="cd01556">
    <property type="entry name" value="EPSP_synthase"/>
    <property type="match status" value="1"/>
</dbReference>
<dbReference type="InterPro" id="IPR006264">
    <property type="entry name" value="EPSP_synthase"/>
</dbReference>
<comment type="subcellular location">
    <subcellularLocation>
        <location evidence="7">Cytoplasm</location>
    </subcellularLocation>
</comment>
<protein>
    <recommendedName>
        <fullName evidence="7">3-phosphoshikimate 1-carboxyvinyltransferase</fullName>
        <ecNumber evidence="7">2.5.1.19</ecNumber>
    </recommendedName>
    <alternativeName>
        <fullName evidence="7">5-enolpyruvylshikimate-3-phosphate synthase</fullName>
        <shortName evidence="7">EPSP synthase</shortName>
        <shortName evidence="7">EPSPS</shortName>
    </alternativeName>
</protein>
<dbReference type="RefSeq" id="WP_249514664.1">
    <property type="nucleotide sequence ID" value="NZ_CP093366.1"/>
</dbReference>
<sequence length="429" mass="46694">MKILPHAPHGVRGTLVLPGDKSVTHRALIFGALATGTTVLTGISLGEDCLTTLAILDNFQIQLQRSLDTVRIIGRPLQAWRPRKTVLNFNNSGTAVRLFMGLLASGAWTLKLLGDASLTQRPMQRVAEPLRQLGAKIMTTEQHLPVVMTGQNLTGTKVVLPIASAQVKSAVILAALHAQGATTIVEKWPTRNHTELLLEQFGGRIKTASDQKTITIWPKTVLQAQELVIPGDLSAAAFWLTAAVIVPHSQLKLKHVGLNPTRSGFLRVLQQMGANLTVQRQTRTGEIVGDLLIQSSQLTAIQLTASQIPSIIDELPLVALLAAYAEGTSTITGAQELHYKETDRIQTVAQELQKLGVKIQTQPDGWLIQGSTDWQWNHEPLDSHGDHRLAMMLSIAVLNLPTGIPLANERSVAISYPQFWQDLNTIIGV</sequence>
<proteinExistence type="inferred from homology"/>
<evidence type="ECO:0000256" key="2">
    <source>
        <dbReference type="ARBA" id="ARBA00009948"/>
    </source>
</evidence>
<feature type="binding site" evidence="7">
    <location>
        <position position="121"/>
    </location>
    <ligand>
        <name>phosphoenolpyruvate</name>
        <dbReference type="ChEBI" id="CHEBI:58702"/>
    </ligand>
</feature>
<evidence type="ECO:0000256" key="5">
    <source>
        <dbReference type="ARBA" id="ARBA00023141"/>
    </source>
</evidence>
<feature type="active site" description="Proton acceptor" evidence="7">
    <location>
        <position position="313"/>
    </location>
</feature>
<comment type="function">
    <text evidence="7">Catalyzes the transfer of the enolpyruvyl moiety of phosphoenolpyruvate (PEP) to the 5-hydroxyl of shikimate-3-phosphate (S3P) to produce enolpyruvyl shikimate-3-phosphate and inorganic phosphate.</text>
</comment>
<feature type="binding site" evidence="7">
    <location>
        <position position="164"/>
    </location>
    <ligand>
        <name>3-phosphoshikimate</name>
        <dbReference type="ChEBI" id="CHEBI:145989"/>
    </ligand>
</feature>
<comment type="subunit">
    <text evidence="7">Monomer.</text>
</comment>
<comment type="catalytic activity">
    <reaction evidence="6">
        <text>3-phosphoshikimate + phosphoenolpyruvate = 5-O-(1-carboxyvinyl)-3-phosphoshikimate + phosphate</text>
        <dbReference type="Rhea" id="RHEA:21256"/>
        <dbReference type="ChEBI" id="CHEBI:43474"/>
        <dbReference type="ChEBI" id="CHEBI:57701"/>
        <dbReference type="ChEBI" id="CHEBI:58702"/>
        <dbReference type="ChEBI" id="CHEBI:145989"/>
        <dbReference type="EC" id="2.5.1.19"/>
    </reaction>
    <physiologicalReaction direction="left-to-right" evidence="6">
        <dbReference type="Rhea" id="RHEA:21257"/>
    </physiologicalReaction>
</comment>
<feature type="binding site" evidence="7">
    <location>
        <position position="313"/>
    </location>
    <ligand>
        <name>3-phosphoshikimate</name>
        <dbReference type="ChEBI" id="CHEBI:145989"/>
    </ligand>
</feature>
<accession>A0ABY4PA32</accession>
<feature type="binding site" evidence="7">
    <location>
        <position position="340"/>
    </location>
    <ligand>
        <name>3-phosphoshikimate</name>
        <dbReference type="ChEBI" id="CHEBI:145989"/>
    </ligand>
</feature>
<keyword evidence="7" id="KW-0963">Cytoplasm</keyword>
<evidence type="ECO:0000259" key="8">
    <source>
        <dbReference type="Pfam" id="PF00275"/>
    </source>
</evidence>
<keyword evidence="5 7" id="KW-0057">Aromatic amino acid biosynthesis</keyword>
<dbReference type="NCBIfam" id="TIGR01356">
    <property type="entry name" value="aroA"/>
    <property type="match status" value="1"/>
</dbReference>
<dbReference type="InterPro" id="IPR013792">
    <property type="entry name" value="RNA3'P_cycl/enolpyr_Trfase_a/b"/>
</dbReference>
<feature type="binding site" evidence="7">
    <location>
        <position position="93"/>
    </location>
    <ligand>
        <name>phosphoenolpyruvate</name>
        <dbReference type="ChEBI" id="CHEBI:58702"/>
    </ligand>
</feature>
<evidence type="ECO:0000256" key="6">
    <source>
        <dbReference type="ARBA" id="ARBA00044633"/>
    </source>
</evidence>
<feature type="binding site" evidence="7">
    <location>
        <position position="388"/>
    </location>
    <ligand>
        <name>phosphoenolpyruvate</name>
        <dbReference type="ChEBI" id="CHEBI:58702"/>
    </ligand>
</feature>
<keyword evidence="4 7" id="KW-0808">Transferase</keyword>
<dbReference type="PIRSF" id="PIRSF000505">
    <property type="entry name" value="EPSPS"/>
    <property type="match status" value="1"/>
</dbReference>
<comment type="pathway">
    <text evidence="1 7">Metabolic intermediate biosynthesis; chorismate biosynthesis; chorismate from D-erythrose 4-phosphate and phosphoenolpyruvate: step 6/7.</text>
</comment>
<feature type="domain" description="Enolpyruvate transferase" evidence="8">
    <location>
        <begin position="8"/>
        <end position="423"/>
    </location>
</feature>
<feature type="binding site" evidence="7">
    <location>
        <position position="344"/>
    </location>
    <ligand>
        <name>phosphoenolpyruvate</name>
        <dbReference type="ChEBI" id="CHEBI:58702"/>
    </ligand>
</feature>
<keyword evidence="3 7" id="KW-0028">Amino-acid biosynthesis</keyword>
<dbReference type="InterPro" id="IPR001986">
    <property type="entry name" value="Enolpyruvate_Tfrase_dom"/>
</dbReference>
<evidence type="ECO:0000313" key="10">
    <source>
        <dbReference type="Proteomes" id="UP000831495"/>
    </source>
</evidence>
<evidence type="ECO:0000256" key="7">
    <source>
        <dbReference type="HAMAP-Rule" id="MF_00210"/>
    </source>
</evidence>
<dbReference type="EMBL" id="CP093366">
    <property type="protein sequence ID" value="UQS82396.1"/>
    <property type="molecule type" value="Genomic_DNA"/>
</dbReference>
<dbReference type="Gene3D" id="3.65.10.10">
    <property type="entry name" value="Enolpyruvate transferase domain"/>
    <property type="match status" value="2"/>
</dbReference>
<reference evidence="9" key="1">
    <citation type="journal article" date="2022" name="Int. J. Syst. Evol. Microbiol.">
        <title>Apilactobacillus apisilvae sp. nov., Nicolia spurrieriana gen. nov. sp. nov., Bombilactobacillus folatiphilus sp. nov. and Bombilactobacillus thymidiniphilus sp. nov., four new lactic acid bacterial isolates from stingless bees Tetragonula carbonaria and Austroplebeia australis.</title>
        <authorList>
            <person name="Oliphant S.A."/>
            <person name="Watson-Haigh N.S."/>
            <person name="Sumby K.M."/>
            <person name="Gardner J."/>
            <person name="Groom S."/>
            <person name="Jiranek V."/>
        </authorList>
    </citation>
    <scope>NUCLEOTIDE SEQUENCE</scope>
    <source>
        <strain evidence="9">SG4_D2</strain>
    </source>
</reference>
<evidence type="ECO:0000256" key="4">
    <source>
        <dbReference type="ARBA" id="ARBA00022679"/>
    </source>
</evidence>
<evidence type="ECO:0000256" key="1">
    <source>
        <dbReference type="ARBA" id="ARBA00004811"/>
    </source>
</evidence>
<dbReference type="PANTHER" id="PTHR21090">
    <property type="entry name" value="AROM/DEHYDROQUINATE SYNTHASE"/>
    <property type="match status" value="1"/>
</dbReference>
<dbReference type="InterPro" id="IPR023193">
    <property type="entry name" value="EPSP_synthase_CS"/>
</dbReference>
<keyword evidence="10" id="KW-1185">Reference proteome</keyword>
<feature type="binding site" evidence="7">
    <location>
        <position position="21"/>
    </location>
    <ligand>
        <name>phosphoenolpyruvate</name>
        <dbReference type="ChEBI" id="CHEBI:58702"/>
    </ligand>
</feature>
<name>A0ABY4PA32_9LACO</name>
<dbReference type="InterPro" id="IPR036968">
    <property type="entry name" value="Enolpyruvate_Tfrase_sf"/>
</dbReference>
<dbReference type="PROSITE" id="PS00104">
    <property type="entry name" value="EPSP_SYNTHASE_1"/>
    <property type="match status" value="1"/>
</dbReference>
<feature type="binding site" evidence="7">
    <location>
        <position position="22"/>
    </location>
    <ligand>
        <name>3-phosphoshikimate</name>
        <dbReference type="ChEBI" id="CHEBI:145989"/>
    </ligand>
</feature>
<dbReference type="Pfam" id="PF00275">
    <property type="entry name" value="EPSP_synthase"/>
    <property type="match status" value="1"/>
</dbReference>
<evidence type="ECO:0000256" key="3">
    <source>
        <dbReference type="ARBA" id="ARBA00022605"/>
    </source>
</evidence>
<feature type="binding site" evidence="7">
    <location>
        <position position="166"/>
    </location>
    <ligand>
        <name>3-phosphoshikimate</name>
        <dbReference type="ChEBI" id="CHEBI:145989"/>
    </ligand>
</feature>
<organism evidence="9 10">
    <name type="scientific">Bombilactobacillus folatiphilus</name>
    <dbReference type="NCBI Taxonomy" id="2923362"/>
    <lineage>
        <taxon>Bacteria</taxon>
        <taxon>Bacillati</taxon>
        <taxon>Bacillota</taxon>
        <taxon>Bacilli</taxon>
        <taxon>Lactobacillales</taxon>
        <taxon>Lactobacillaceae</taxon>
        <taxon>Bombilactobacillus</taxon>
    </lineage>
</organism>
<feature type="binding site" evidence="7">
    <location>
        <position position="166"/>
    </location>
    <ligand>
        <name>phosphoenolpyruvate</name>
        <dbReference type="ChEBI" id="CHEBI:58702"/>
    </ligand>
</feature>
<feature type="binding site" evidence="7">
    <location>
        <position position="21"/>
    </location>
    <ligand>
        <name>3-phosphoshikimate</name>
        <dbReference type="ChEBI" id="CHEBI:145989"/>
    </ligand>
</feature>
<dbReference type="HAMAP" id="MF_00210">
    <property type="entry name" value="EPSP_synth"/>
    <property type="match status" value="1"/>
</dbReference>
<evidence type="ECO:0000313" key="9">
    <source>
        <dbReference type="EMBL" id="UQS82396.1"/>
    </source>
</evidence>